<sequence>MAEYATFGLAPATRAGGVLPDGGYQAHRDFLDFIVDGRALLARLADLDAVSPLAADLGPSIFTAHVRRLLLDAEPPLADGRYVLYGCPECEGLACGAVTAVIERDGPDIVWRDFAWQTDETPDLARDGYHGVGPFRFRAGEYRATLERLLADGIPETAARRVLLVGGRVAVLARLAAALRSIGVGAEITRDAAGAAGEELRTYAAVAFDPTVGEDERAAVRAAFAAAGSDAVVVEPLAPIVPLLVARIEEALQRTPDDRRPLTALTATTAEAHVEVSAACRVRLTGYRLDRLHRVRAHDLLDARLEPGRHTVPLDGRLGKRGRGGTFVVARTFGDVRVARVGG</sequence>
<keyword evidence="2" id="KW-1185">Reference proteome</keyword>
<gene>
    <name evidence="1" type="ORF">FHS38_004312</name>
</gene>
<accession>A0A7W7PGH4</accession>
<evidence type="ECO:0008006" key="3">
    <source>
        <dbReference type="Google" id="ProtNLM"/>
    </source>
</evidence>
<dbReference type="Proteomes" id="UP000556436">
    <property type="component" value="Unassembled WGS sequence"/>
</dbReference>
<evidence type="ECO:0000313" key="1">
    <source>
        <dbReference type="EMBL" id="MBB4888243.1"/>
    </source>
</evidence>
<dbReference type="RefSeq" id="WP_184735730.1">
    <property type="nucleotide sequence ID" value="NZ_BMRW01000007.1"/>
</dbReference>
<organism evidence="1 2">
    <name type="scientific">Streptomyces netropsis</name>
    <name type="common">Streptoverticillium netropsis</name>
    <dbReference type="NCBI Taxonomy" id="55404"/>
    <lineage>
        <taxon>Bacteria</taxon>
        <taxon>Bacillati</taxon>
        <taxon>Actinomycetota</taxon>
        <taxon>Actinomycetes</taxon>
        <taxon>Kitasatosporales</taxon>
        <taxon>Streptomycetaceae</taxon>
        <taxon>Streptomyces</taxon>
    </lineage>
</organism>
<protein>
    <recommendedName>
        <fullName evidence="3">Oxidoreductase</fullName>
    </recommendedName>
</protein>
<comment type="caution">
    <text evidence="1">The sequence shown here is derived from an EMBL/GenBank/DDBJ whole genome shotgun (WGS) entry which is preliminary data.</text>
</comment>
<reference evidence="1 2" key="1">
    <citation type="submission" date="2020-08" db="EMBL/GenBank/DDBJ databases">
        <title>Genomic Encyclopedia of Type Strains, Phase III (KMG-III): the genomes of soil and plant-associated and newly described type strains.</title>
        <authorList>
            <person name="Whitman W."/>
        </authorList>
    </citation>
    <scope>NUCLEOTIDE SEQUENCE [LARGE SCALE GENOMIC DNA]</scope>
    <source>
        <strain evidence="1 2">CECT 3265</strain>
    </source>
</reference>
<evidence type="ECO:0000313" key="2">
    <source>
        <dbReference type="Proteomes" id="UP000556436"/>
    </source>
</evidence>
<proteinExistence type="predicted"/>
<dbReference type="AlphaFoldDB" id="A0A7W7PGH4"/>
<dbReference type="EMBL" id="JACHJG010000009">
    <property type="protein sequence ID" value="MBB4888243.1"/>
    <property type="molecule type" value="Genomic_DNA"/>
</dbReference>
<name>A0A7W7PGH4_STRNE</name>